<evidence type="ECO:0000259" key="3">
    <source>
        <dbReference type="Pfam" id="PF13731"/>
    </source>
</evidence>
<proteinExistence type="predicted"/>
<evidence type="ECO:0000256" key="1">
    <source>
        <dbReference type="SAM" id="MobiDB-lite"/>
    </source>
</evidence>
<keyword evidence="2" id="KW-0732">Signal</keyword>
<dbReference type="EMBL" id="JAEDXU010000005">
    <property type="protein sequence ID" value="MBP1046742.1"/>
    <property type="molecule type" value="Genomic_DNA"/>
</dbReference>
<sequence>MKLRKLCAVALVAAIGATTVGTVAVSADETSLGSQGTVTVTGGTIDPTDPDSVVDPENPDGPGIDPETPGITPNPDINNKGIIAVSDLDFGNIAVGTTSAYASSIALVDDAGTATGETRGNIVSFGDVTGNYTGYTITGKLSSQFTNGTTTLDGASITYTNPLLETSGTGTIAAAVPTSEVLSTDGGEKVFVSAAAGEGSGLWTLEFGQSASYSGAGAGTDGDSVQLQIPTSVASAMTLGTYTATVTWTMGATA</sequence>
<name>A0ABS4CJF2_9ENTE</name>
<evidence type="ECO:0000313" key="5">
    <source>
        <dbReference type="Proteomes" id="UP000673375"/>
    </source>
</evidence>
<feature type="chain" id="PRO_5045761916" evidence="2">
    <location>
        <begin position="24"/>
        <end position="254"/>
    </location>
</feature>
<dbReference type="RefSeq" id="WP_209557545.1">
    <property type="nucleotide sequence ID" value="NZ_JAEDXU010000005.1"/>
</dbReference>
<dbReference type="Pfam" id="PF13731">
    <property type="entry name" value="WxL"/>
    <property type="match status" value="1"/>
</dbReference>
<feature type="region of interest" description="Disordered" evidence="1">
    <location>
        <begin position="33"/>
        <end position="75"/>
    </location>
</feature>
<organism evidence="4 5">
    <name type="scientific">Enterococcus larvae</name>
    <dbReference type="NCBI Taxonomy" id="2794352"/>
    <lineage>
        <taxon>Bacteria</taxon>
        <taxon>Bacillati</taxon>
        <taxon>Bacillota</taxon>
        <taxon>Bacilli</taxon>
        <taxon>Lactobacillales</taxon>
        <taxon>Enterococcaceae</taxon>
        <taxon>Enterococcus</taxon>
    </lineage>
</organism>
<dbReference type="Proteomes" id="UP000673375">
    <property type="component" value="Unassembled WGS sequence"/>
</dbReference>
<gene>
    <name evidence="4" type="ORF">I6N96_10740</name>
</gene>
<dbReference type="InterPro" id="IPR027994">
    <property type="entry name" value="WxL_dom"/>
</dbReference>
<feature type="compositionally biased region" description="Low complexity" evidence="1">
    <location>
        <begin position="36"/>
        <end position="47"/>
    </location>
</feature>
<accession>A0ABS4CJF2</accession>
<evidence type="ECO:0000256" key="2">
    <source>
        <dbReference type="SAM" id="SignalP"/>
    </source>
</evidence>
<evidence type="ECO:0000313" key="4">
    <source>
        <dbReference type="EMBL" id="MBP1046742.1"/>
    </source>
</evidence>
<feature type="signal peptide" evidence="2">
    <location>
        <begin position="1"/>
        <end position="23"/>
    </location>
</feature>
<keyword evidence="5" id="KW-1185">Reference proteome</keyword>
<reference evidence="4 5" key="1">
    <citation type="submission" date="2020-12" db="EMBL/GenBank/DDBJ databases">
        <title>Vagococcus allomyrinae sp. nov. and Enterococcus lavae sp. nov., isolated from the larvae of Allomyrina dichotoma.</title>
        <authorList>
            <person name="Lee S.D."/>
        </authorList>
    </citation>
    <scope>NUCLEOTIDE SEQUENCE [LARGE SCALE GENOMIC DNA]</scope>
    <source>
        <strain evidence="4 5">BWM-S5</strain>
    </source>
</reference>
<comment type="caution">
    <text evidence="4">The sequence shown here is derived from an EMBL/GenBank/DDBJ whole genome shotgun (WGS) entry which is preliminary data.</text>
</comment>
<feature type="compositionally biased region" description="Acidic residues" evidence="1">
    <location>
        <begin position="48"/>
        <end position="58"/>
    </location>
</feature>
<protein>
    <submittedName>
        <fullName evidence="4">WxL domain-containing protein</fullName>
    </submittedName>
</protein>
<feature type="domain" description="WxL" evidence="3">
    <location>
        <begin position="28"/>
        <end position="251"/>
    </location>
</feature>